<accession>A0ABV6SXE7</accession>
<dbReference type="PANTHER" id="PTHR30489">
    <property type="entry name" value="LIPOPROTEIN-RELEASING SYSTEM TRANSMEMBRANE PROTEIN LOLE"/>
    <property type="match status" value="1"/>
</dbReference>
<evidence type="ECO:0000256" key="7">
    <source>
        <dbReference type="SAM" id="Phobius"/>
    </source>
</evidence>
<evidence type="ECO:0000313" key="9">
    <source>
        <dbReference type="EMBL" id="MFC0717525.1"/>
    </source>
</evidence>
<gene>
    <name evidence="9" type="ORF">ACFFFU_07150</name>
</gene>
<keyword evidence="4 7" id="KW-0812">Transmembrane</keyword>
<evidence type="ECO:0000256" key="6">
    <source>
        <dbReference type="ARBA" id="ARBA00023136"/>
    </source>
</evidence>
<comment type="subcellular location">
    <subcellularLocation>
        <location evidence="1">Cell membrane</location>
        <topology evidence="1">Multi-pass membrane protein</topology>
    </subcellularLocation>
</comment>
<protein>
    <submittedName>
        <fullName evidence="9">ABC transporter permease</fullName>
    </submittedName>
</protein>
<evidence type="ECO:0000256" key="1">
    <source>
        <dbReference type="ARBA" id="ARBA00004651"/>
    </source>
</evidence>
<name>A0ABV6SXE7_9GAMM</name>
<dbReference type="EMBL" id="JBHLTF010000028">
    <property type="protein sequence ID" value="MFC0717525.1"/>
    <property type="molecule type" value="Genomic_DNA"/>
</dbReference>
<evidence type="ECO:0000256" key="4">
    <source>
        <dbReference type="ARBA" id="ARBA00022692"/>
    </source>
</evidence>
<feature type="transmembrane region" description="Helical" evidence="7">
    <location>
        <begin position="243"/>
        <end position="267"/>
    </location>
</feature>
<keyword evidence="5 7" id="KW-1133">Transmembrane helix</keyword>
<sequence>MRLREKPFRIIYLVASLIIAVVSWIILHTVAQQFSNAKGVQRDAITVSAERVGQSLPMRYVEQVRHMDGVADVAFMNFLPVLCNAPSTAATLNAWSIPPGRAQALGQSVAPGVMDAWASGESNILVGAQLAQTCGWAEGMTLEPLDLFSQRPVQIHVAGILPQSESGSADHVGFAHYAYVNRLLPPESQDRVLMMRVYGESGVDPSVLANEIERMFATDTQPVEASESAEAESMLSRFGNVSALLWLVMAAVSICALLVFVSTWAHSAAERRASMATLLAMGFQRSQIFFGLAMELALVTLASAVLGAALGQALIHFLDPQVSLYLGRLRTAADSYFMLGGGLLFLVIASAALPARTIARVSPHDRHAL</sequence>
<evidence type="ECO:0000259" key="8">
    <source>
        <dbReference type="Pfam" id="PF02687"/>
    </source>
</evidence>
<keyword evidence="3" id="KW-1003">Cell membrane</keyword>
<dbReference type="Proteomes" id="UP001589898">
    <property type="component" value="Unassembled WGS sequence"/>
</dbReference>
<dbReference type="PANTHER" id="PTHR30489:SF0">
    <property type="entry name" value="LIPOPROTEIN-RELEASING SYSTEM TRANSMEMBRANE PROTEIN LOLE"/>
    <property type="match status" value="1"/>
</dbReference>
<comment type="similarity">
    <text evidence="2">Belongs to the ABC-4 integral membrane protein family. LolC/E subfamily.</text>
</comment>
<reference evidence="9 10" key="1">
    <citation type="submission" date="2024-09" db="EMBL/GenBank/DDBJ databases">
        <authorList>
            <person name="Sun Q."/>
            <person name="Mori K."/>
        </authorList>
    </citation>
    <scope>NUCLEOTIDE SEQUENCE [LARGE SCALE GENOMIC DNA]</scope>
    <source>
        <strain evidence="9 10">KCTC 52403</strain>
    </source>
</reference>
<evidence type="ECO:0000256" key="2">
    <source>
        <dbReference type="ARBA" id="ARBA00005236"/>
    </source>
</evidence>
<proteinExistence type="inferred from homology"/>
<dbReference type="RefSeq" id="WP_386659516.1">
    <property type="nucleotide sequence ID" value="NZ_JBHLTF010000028.1"/>
</dbReference>
<keyword evidence="10" id="KW-1185">Reference proteome</keyword>
<dbReference type="InterPro" id="IPR051447">
    <property type="entry name" value="Lipoprotein-release_system"/>
</dbReference>
<comment type="caution">
    <text evidence="9">The sequence shown here is derived from an EMBL/GenBank/DDBJ whole genome shotgun (WGS) entry which is preliminary data.</text>
</comment>
<dbReference type="Pfam" id="PF02687">
    <property type="entry name" value="FtsX"/>
    <property type="match status" value="1"/>
</dbReference>
<organism evidence="9 10">
    <name type="scientific">Luteimonas padinae</name>
    <dbReference type="NCBI Taxonomy" id="1714359"/>
    <lineage>
        <taxon>Bacteria</taxon>
        <taxon>Pseudomonadati</taxon>
        <taxon>Pseudomonadota</taxon>
        <taxon>Gammaproteobacteria</taxon>
        <taxon>Lysobacterales</taxon>
        <taxon>Lysobacteraceae</taxon>
        <taxon>Luteimonas</taxon>
    </lineage>
</organism>
<feature type="transmembrane region" description="Helical" evidence="7">
    <location>
        <begin position="288"/>
        <end position="315"/>
    </location>
</feature>
<dbReference type="InterPro" id="IPR003838">
    <property type="entry name" value="ABC3_permease_C"/>
</dbReference>
<feature type="domain" description="ABC3 transporter permease C-terminal" evidence="8">
    <location>
        <begin position="247"/>
        <end position="363"/>
    </location>
</feature>
<keyword evidence="6 7" id="KW-0472">Membrane</keyword>
<evidence type="ECO:0000256" key="5">
    <source>
        <dbReference type="ARBA" id="ARBA00022989"/>
    </source>
</evidence>
<evidence type="ECO:0000256" key="3">
    <source>
        <dbReference type="ARBA" id="ARBA00022475"/>
    </source>
</evidence>
<feature type="transmembrane region" description="Helical" evidence="7">
    <location>
        <begin position="12"/>
        <end position="31"/>
    </location>
</feature>
<feature type="transmembrane region" description="Helical" evidence="7">
    <location>
        <begin position="335"/>
        <end position="353"/>
    </location>
</feature>
<evidence type="ECO:0000313" key="10">
    <source>
        <dbReference type="Proteomes" id="UP001589898"/>
    </source>
</evidence>